<accession>A0A7N4PGA8</accession>
<evidence type="ECO:0000256" key="1">
    <source>
        <dbReference type="ARBA" id="ARBA00004236"/>
    </source>
</evidence>
<evidence type="ECO:0000256" key="5">
    <source>
        <dbReference type="ARBA" id="ARBA00023157"/>
    </source>
</evidence>
<feature type="signal peptide" evidence="9">
    <location>
        <begin position="1"/>
        <end position="21"/>
    </location>
</feature>
<keyword evidence="12" id="KW-1185">Reference proteome</keyword>
<dbReference type="InterPro" id="IPR036179">
    <property type="entry name" value="Ig-like_dom_sf"/>
</dbReference>
<keyword evidence="6" id="KW-0325">Glycoprotein</keyword>
<dbReference type="FunCoup" id="A0A7N4PGA8">
    <property type="interactions" value="150"/>
</dbReference>
<keyword evidence="3 9" id="KW-0732">Signal</keyword>
<organism evidence="11 12">
    <name type="scientific">Sarcophilus harrisii</name>
    <name type="common">Tasmanian devil</name>
    <name type="synonym">Sarcophilus laniarius</name>
    <dbReference type="NCBI Taxonomy" id="9305"/>
    <lineage>
        <taxon>Eukaryota</taxon>
        <taxon>Metazoa</taxon>
        <taxon>Chordata</taxon>
        <taxon>Craniata</taxon>
        <taxon>Vertebrata</taxon>
        <taxon>Euteleostomi</taxon>
        <taxon>Mammalia</taxon>
        <taxon>Metatheria</taxon>
        <taxon>Dasyuromorphia</taxon>
        <taxon>Dasyuridae</taxon>
        <taxon>Sarcophilus</taxon>
    </lineage>
</organism>
<evidence type="ECO:0000256" key="9">
    <source>
        <dbReference type="SAM" id="SignalP"/>
    </source>
</evidence>
<comment type="subunit">
    <text evidence="7">Alpha-beta TR is a heterodimer composed of an alpha and beta chain; disulfide-linked. The alpha-beta TR is associated with the transmembrane signaling CD3 coreceptor proteins to form the TR-CD3 (TcR or TCR). The assembly of alpha-beta TR heterodimers with CD3 occurs in the endoplasmic reticulum where a single alpha-beta TR heterodimer associates with one CD3D-CD3E heterodimer, one CD3G-CD3E heterodimer and one CD247 homodimer forming a stable octameric structure. CD3D-CD3E and CD3G-CD3E heterodimers preferentially associate with TR alpha and TR beta chains, respectively. The association of the CD247 homodimer is the last step of TcR assembly in the endoplasmic reticulum and is required for transport to the cell surface.</text>
</comment>
<dbReference type="GeneTree" id="ENSGT00900000140957"/>
<dbReference type="InParanoid" id="A0A7N4PGA8"/>
<evidence type="ECO:0000313" key="11">
    <source>
        <dbReference type="Ensembl" id="ENSSHAP00000038029.1"/>
    </source>
</evidence>
<dbReference type="PROSITE" id="PS50835">
    <property type="entry name" value="IG_LIKE"/>
    <property type="match status" value="1"/>
</dbReference>
<keyword evidence="8" id="KW-1279">T cell receptor</keyword>
<feature type="chain" id="PRO_5029499357" description="Ig-like domain-containing protein" evidence="9">
    <location>
        <begin position="22"/>
        <end position="112"/>
    </location>
</feature>
<keyword evidence="8" id="KW-0391">Immunity</keyword>
<comment type="subcellular location">
    <subcellularLocation>
        <location evidence="1">Cell membrane</location>
    </subcellularLocation>
</comment>
<evidence type="ECO:0000256" key="7">
    <source>
        <dbReference type="ARBA" id="ARBA00038651"/>
    </source>
</evidence>
<keyword evidence="8" id="KW-1064">Adaptive immunity</keyword>
<evidence type="ECO:0000256" key="3">
    <source>
        <dbReference type="ARBA" id="ARBA00022729"/>
    </source>
</evidence>
<dbReference type="SUPFAM" id="SSF48726">
    <property type="entry name" value="Immunoglobulin"/>
    <property type="match status" value="1"/>
</dbReference>
<dbReference type="Pfam" id="PF07686">
    <property type="entry name" value="V-set"/>
    <property type="match status" value="1"/>
</dbReference>
<name>A0A7N4PGA8_SARHA</name>
<dbReference type="PANTHER" id="PTHR19339:SF0">
    <property type="entry name" value="T CELL RECEPTOR ALPHA VARIABLE 41"/>
    <property type="match status" value="1"/>
</dbReference>
<keyword evidence="5" id="KW-1015">Disulfide bond</keyword>
<dbReference type="GO" id="GO:0042101">
    <property type="term" value="C:T cell receptor complex"/>
    <property type="evidence" value="ECO:0007669"/>
    <property type="project" value="UniProtKB-KW"/>
</dbReference>
<sequence length="112" mass="12502">MEKLQGASLVILCLQVFWVSCQQKVEQSPLSLQVQEGENTAFNCSYSDSGSQGLQWFKQDFGKGFISLFSITSEEKEKGRLKSTINRKERLSTLYITASQPGDSGTYFCGVK</sequence>
<evidence type="ECO:0000259" key="10">
    <source>
        <dbReference type="PROSITE" id="PS50835"/>
    </source>
</evidence>
<evidence type="ECO:0000256" key="8">
    <source>
        <dbReference type="ARBA" id="ARBA00043266"/>
    </source>
</evidence>
<dbReference type="Gene3D" id="2.60.40.10">
    <property type="entry name" value="Immunoglobulins"/>
    <property type="match status" value="1"/>
</dbReference>
<keyword evidence="2" id="KW-1003">Cell membrane</keyword>
<reference evidence="11" key="2">
    <citation type="submission" date="2025-08" db="UniProtKB">
        <authorList>
            <consortium name="Ensembl"/>
        </authorList>
    </citation>
    <scope>IDENTIFICATION</scope>
</reference>
<keyword evidence="4" id="KW-0472">Membrane</keyword>
<evidence type="ECO:0000256" key="6">
    <source>
        <dbReference type="ARBA" id="ARBA00023180"/>
    </source>
</evidence>
<protein>
    <recommendedName>
        <fullName evidence="10">Ig-like domain-containing protein</fullName>
    </recommendedName>
</protein>
<reference evidence="11" key="3">
    <citation type="submission" date="2025-09" db="UniProtKB">
        <authorList>
            <consortium name="Ensembl"/>
        </authorList>
    </citation>
    <scope>IDENTIFICATION</scope>
</reference>
<reference evidence="11 12" key="1">
    <citation type="journal article" date="2011" name="Proc. Natl. Acad. Sci. U.S.A.">
        <title>Genetic diversity and population structure of the endangered marsupial Sarcophilus harrisii (Tasmanian devil).</title>
        <authorList>
            <person name="Miller W."/>
            <person name="Hayes V.M."/>
            <person name="Ratan A."/>
            <person name="Petersen D.C."/>
            <person name="Wittekindt N.E."/>
            <person name="Miller J."/>
            <person name="Walenz B."/>
            <person name="Knight J."/>
            <person name="Qi J."/>
            <person name="Zhao F."/>
            <person name="Wang Q."/>
            <person name="Bedoya-Reina O.C."/>
            <person name="Katiyar N."/>
            <person name="Tomsho L.P."/>
            <person name="Kasson L.M."/>
            <person name="Hardie R.A."/>
            <person name="Woodbridge P."/>
            <person name="Tindall E.A."/>
            <person name="Bertelsen M.F."/>
            <person name="Dixon D."/>
            <person name="Pyecroft S."/>
            <person name="Helgen K.M."/>
            <person name="Lesk A.M."/>
            <person name="Pringle T.H."/>
            <person name="Patterson N."/>
            <person name="Zhang Y."/>
            <person name="Kreiss A."/>
            <person name="Woods G.M."/>
            <person name="Jones M.E."/>
            <person name="Schuster S.C."/>
        </authorList>
    </citation>
    <scope>NUCLEOTIDE SEQUENCE [LARGE SCALE GENOMIC DNA]</scope>
</reference>
<dbReference type="SMART" id="SM00406">
    <property type="entry name" value="IGv"/>
    <property type="match status" value="1"/>
</dbReference>
<dbReference type="PROSITE" id="PS51257">
    <property type="entry name" value="PROKAR_LIPOPROTEIN"/>
    <property type="match status" value="1"/>
</dbReference>
<evidence type="ECO:0000313" key="12">
    <source>
        <dbReference type="Proteomes" id="UP000007648"/>
    </source>
</evidence>
<dbReference type="Proteomes" id="UP000007648">
    <property type="component" value="Unassembled WGS sequence"/>
</dbReference>
<feature type="domain" description="Ig-like" evidence="10">
    <location>
        <begin position="23"/>
        <end position="112"/>
    </location>
</feature>
<dbReference type="PANTHER" id="PTHR19339">
    <property type="entry name" value="T CELL RECEPTOR ALPHA VARIABLE 39"/>
    <property type="match status" value="1"/>
</dbReference>
<dbReference type="AlphaFoldDB" id="A0A7N4PGA8"/>
<dbReference type="InterPro" id="IPR051896">
    <property type="entry name" value="TCR_alpha_variable"/>
</dbReference>
<dbReference type="InterPro" id="IPR013106">
    <property type="entry name" value="Ig_V-set"/>
</dbReference>
<dbReference type="Ensembl" id="ENSSHAT00000040318.1">
    <property type="protein sequence ID" value="ENSSHAP00000038029.1"/>
    <property type="gene ID" value="ENSSHAG00000020645.1"/>
</dbReference>
<evidence type="ECO:0000256" key="2">
    <source>
        <dbReference type="ARBA" id="ARBA00022475"/>
    </source>
</evidence>
<dbReference type="InterPro" id="IPR007110">
    <property type="entry name" value="Ig-like_dom"/>
</dbReference>
<proteinExistence type="predicted"/>
<evidence type="ECO:0000256" key="4">
    <source>
        <dbReference type="ARBA" id="ARBA00023136"/>
    </source>
</evidence>
<dbReference type="InterPro" id="IPR013783">
    <property type="entry name" value="Ig-like_fold"/>
</dbReference>